<keyword evidence="2" id="KW-0472">Membrane</keyword>
<dbReference type="Proteomes" id="UP000284403">
    <property type="component" value="Unassembled WGS sequence"/>
</dbReference>
<keyword evidence="4" id="KW-1185">Reference proteome</keyword>
<dbReference type="RefSeq" id="XP_029228094.1">
    <property type="nucleotide sequence ID" value="XM_029371841.1"/>
</dbReference>
<dbReference type="GeneID" id="40318547"/>
<feature type="region of interest" description="Disordered" evidence="1">
    <location>
        <begin position="1277"/>
        <end position="1347"/>
    </location>
</feature>
<feature type="region of interest" description="Disordered" evidence="1">
    <location>
        <begin position="387"/>
        <end position="413"/>
    </location>
</feature>
<feature type="transmembrane region" description="Helical" evidence="2">
    <location>
        <begin position="147"/>
        <end position="169"/>
    </location>
</feature>
<keyword evidence="2" id="KW-0812">Transmembrane</keyword>
<feature type="compositionally biased region" description="Low complexity" evidence="1">
    <location>
        <begin position="520"/>
        <end position="538"/>
    </location>
</feature>
<feature type="region of interest" description="Disordered" evidence="1">
    <location>
        <begin position="78"/>
        <end position="101"/>
    </location>
</feature>
<dbReference type="PANTHER" id="PTHR21580:SF28">
    <property type="entry name" value="BOREALIN N-TERMINAL DOMAIN-CONTAINING PROTEIN-RELATED"/>
    <property type="match status" value="1"/>
</dbReference>
<feature type="region of interest" description="Disordered" evidence="1">
    <location>
        <begin position="1961"/>
        <end position="2074"/>
    </location>
</feature>
<reference evidence="3 4" key="1">
    <citation type="journal article" date="2018" name="BMC Genomics">
        <title>Genomic comparison of Trypanosoma conorhini and Trypanosoma rangeli to Trypanosoma cruzi strains of high and low virulence.</title>
        <authorList>
            <person name="Bradwell K.R."/>
            <person name="Koparde V.N."/>
            <person name="Matveyev A.V."/>
            <person name="Serrano M.G."/>
            <person name="Alves J.M."/>
            <person name="Parikh H."/>
            <person name="Huang B."/>
            <person name="Lee V."/>
            <person name="Espinosa-Alvarez O."/>
            <person name="Ortiz P.A."/>
            <person name="Costa-Martins A.G."/>
            <person name="Teixeira M.M."/>
            <person name="Buck G.A."/>
        </authorList>
    </citation>
    <scope>NUCLEOTIDE SEQUENCE [LARGE SCALE GENOMIC DNA]</scope>
    <source>
        <strain evidence="3 4">025E</strain>
    </source>
</reference>
<dbReference type="InterPro" id="IPR010736">
    <property type="entry name" value="SHIPPO-rpt"/>
</dbReference>
<evidence type="ECO:0000256" key="1">
    <source>
        <dbReference type="SAM" id="MobiDB-lite"/>
    </source>
</evidence>
<feature type="region of interest" description="Disordered" evidence="1">
    <location>
        <begin position="443"/>
        <end position="467"/>
    </location>
</feature>
<organism evidence="3 4">
    <name type="scientific">Trypanosoma conorhini</name>
    <dbReference type="NCBI Taxonomy" id="83891"/>
    <lineage>
        <taxon>Eukaryota</taxon>
        <taxon>Discoba</taxon>
        <taxon>Euglenozoa</taxon>
        <taxon>Kinetoplastea</taxon>
        <taxon>Metakinetoplastina</taxon>
        <taxon>Trypanosomatida</taxon>
        <taxon>Trypanosomatidae</taxon>
        <taxon>Trypanosoma</taxon>
    </lineage>
</organism>
<accession>A0A3R7P4I3</accession>
<feature type="region of interest" description="Disordered" evidence="1">
    <location>
        <begin position="1882"/>
        <end position="1906"/>
    </location>
</feature>
<dbReference type="OrthoDB" id="406368at2759"/>
<comment type="caution">
    <text evidence="3">The sequence shown here is derived from an EMBL/GenBank/DDBJ whole genome shotgun (WGS) entry which is preliminary data.</text>
</comment>
<feature type="compositionally biased region" description="Basic and acidic residues" evidence="1">
    <location>
        <begin position="589"/>
        <end position="600"/>
    </location>
</feature>
<feature type="region of interest" description="Disordered" evidence="1">
    <location>
        <begin position="250"/>
        <end position="273"/>
    </location>
</feature>
<feature type="region of interest" description="Disordered" evidence="1">
    <location>
        <begin position="1745"/>
        <end position="1802"/>
    </location>
</feature>
<keyword evidence="2" id="KW-1133">Transmembrane helix</keyword>
<evidence type="ECO:0000313" key="4">
    <source>
        <dbReference type="Proteomes" id="UP000284403"/>
    </source>
</evidence>
<dbReference type="EMBL" id="MKKU01000267">
    <property type="protein sequence ID" value="RNF17258.1"/>
    <property type="molecule type" value="Genomic_DNA"/>
</dbReference>
<feature type="region of interest" description="Disordered" evidence="1">
    <location>
        <begin position="349"/>
        <end position="373"/>
    </location>
</feature>
<feature type="compositionally biased region" description="Low complexity" evidence="1">
    <location>
        <begin position="1327"/>
        <end position="1338"/>
    </location>
</feature>
<dbReference type="InterPro" id="IPR051291">
    <property type="entry name" value="CIMAP"/>
</dbReference>
<feature type="compositionally biased region" description="Low complexity" evidence="1">
    <location>
        <begin position="1986"/>
        <end position="2005"/>
    </location>
</feature>
<gene>
    <name evidence="3" type="ORF">Tco025E_04936</name>
</gene>
<evidence type="ECO:0000313" key="3">
    <source>
        <dbReference type="EMBL" id="RNF17258.1"/>
    </source>
</evidence>
<feature type="compositionally biased region" description="Basic and acidic residues" evidence="1">
    <location>
        <begin position="458"/>
        <end position="467"/>
    </location>
</feature>
<name>A0A3R7P4I3_9TRYP</name>
<dbReference type="PANTHER" id="PTHR21580">
    <property type="entry name" value="SHIPPO-1-RELATED"/>
    <property type="match status" value="1"/>
</dbReference>
<protein>
    <submittedName>
        <fullName evidence="3">Uncharacterized protein</fullName>
    </submittedName>
</protein>
<evidence type="ECO:0000256" key="2">
    <source>
        <dbReference type="SAM" id="Phobius"/>
    </source>
</evidence>
<proteinExistence type="predicted"/>
<sequence length="2074" mass="214653">MHYQLTAPRDGSLLLLPPYTHKDTHALISPLLLLLPRMMRGNGITIGRRLAQVDDAMPCALLPQLLLVLLRRRAHPPPLLSSSPSSPPPRRPPSRRGSDDPNLFAHLPTLVSDPQESRKIVSFVCLFLSFFFEFSSEILCFSSCYAYLLFLFFSFSVLFFCRGSAGIGVGQCRLYRLTEFLRLGARQSSVVAISELRRAGVCFCASWPGGVDMALNGSSSVGVDPDDVQTQVDLLYEHILASVNTSLDNVPRESRGANGGKQRRVRPRSTPVVPAAAAAAVNTRRGMTAAGGVPAGAVGTEPPGPCVADALDVSTTTASTILLSDVGRTCDCSCHRPCDARDAGAEQLQRRSAHGAETSRERAGGLPLSLLPPQQRYTPVTAAITNTRRSSVSLRRRRPPSTFGSGRSGMCDPIIKTSAPGPGSYFCGDADDAARCRVAEHRGRGGKAIAEADGAPGDARDGHRSAEEAAKALRRQFTLLCQCYWKQFPELELPTNAAAHARNCPCQSIRTAPSERESRSSSSSSSSRSGAAVRVGASKARRRGPAVPSTSSPQLAVHPSPSRGAVFGTSPRRTLFAEETRRVAQARGADQERRGERGSAVRDMASARGGPAAAAAAAVAALVPGPGAYNVASAFDATSPRRSSRGVSIGRAERRLHTSTESPGPGAYDIAPKAQTEMHGKRNYFLTTSPRLLRLGANHDGEGGPGPAEYSTERATCTDARHKNAPAFSFGRAKLPGEAAAVCNTAAVTSADEAVPGPGTYDVPATLPDGGAVKVGRSAVIPTARRDANLWRGGNCPPDDVPGPGHYVLSAESTGPQWTFAARWSPAPVGEPAPGPGDYFIPIFDLRRQRAATASFATAPRFAPAEVAAAASLPGPGAYDTDGVADVARSAFMGTARRTLTLGAFADEVPGPGAYDLQHSAQERHTAIPLLASAAPRFDSHGGGDAGAPLPGPGYYDLGDHAATLKTRGGVIGTASRGLALDAAAAAAATDAGPGAYDVTLPAGGPSFSLRQRLTDPAMAAELTPGPGMYDARELAQGPSAVVGVAARFQSGDAEKLRGSVPGPGAYEAVLSAAASTAAVFGTSPRLLSNEEDAVGTRRMNGGLGPGVYDPQEVRSNVAGAAWGTSARFLQDAAREVPGPGAYEVAAPSPPRGFVFGTANDNSDWLLPVDAAERPGPGSYLPQASQERTASAAVFGSSPKNLLSPEERESFMRRHLGPGSYDATLQAPHAFHATFGAADPRQLEQVKVADKTPGPGHYSPAESRVPLPRDVVFGTAARMPPSEDAGRTPGPGAYAPALQPGEASPTGPVSFPTAPRFQDAAGADGNAATPGPGAYDADGAGGQARSGGAVVFGTDPRIPDHERRARALFPGPGQYQCSHEATTAQGPAYSFGKEPRLTVEAEEAGGGGAGVPGPGAYDVAIPTFTAPATRFGTAGRTMGPVSLAEVPGPGTYEVAAVAAPAYRFSTAPRELHVGVGDTPGPGQYDGTGAEENGRRRFMGPSFPTEPRFAAEREADVLLPGPGQYSPHHPQWDASQAYSFSSGKKEPFGGDTELPGPGTYNLALSPTGRAMRFGTAARGVEHAGQDGDLPGPGTYDVSMNTHDGPAFSLHRTAPRGPTLGEVEQTQVPGPGTYTLPPAFPATEGAGAVASFLKAERFAASGGGDGPQMVPGPGYYDPQLPQPTAGPSMGRAPRLAEVGGAAAGGADLLPGPGHYEVARGDPVLATTLDGGVAMRFTAARFPPSAEFAASEMPGPASYDPVAQQTATGAPSFPHAPRFLPAETRDGAEQPGPGEYSTPSAWPPSQGAGYSFGTSTRLECVNAAREVPGPGSYDTDRYATRYMTGPAFTLLGKPTYNEAQEGGENPGPGTYAPQPVEAARSATIGTAPRTTTEKAEDLPGPGAYLTGGPIVVPSQPAFSFGSASRPDIVPRTQDDVPGPGEYHHPIDPRPSRPVFTFAGAERFEEVEGSLRTPGPGEYYRPPPANPTRGPSFASPSTATAVAAEASAEAGGGPGPGAYFRPSHWDMTGRGPTFPITLGHFPPTLGADTPGPGAYHVAPQAPPPAAARTAQRRDSRPP</sequence>
<dbReference type="Pfam" id="PF07004">
    <property type="entry name" value="SHIPPO-rpt"/>
    <property type="match status" value="13"/>
</dbReference>
<feature type="region of interest" description="Disordered" evidence="1">
    <location>
        <begin position="511"/>
        <end position="603"/>
    </location>
</feature>